<reference evidence="12 13" key="2">
    <citation type="journal article" date="2021" name="Microorganisms">
        <title>The Ever-Expanding Pseudomonas Genus: Description of 43 New Species and Partition of the Pseudomonas putida Group.</title>
        <authorList>
            <person name="Girard L."/>
            <person name="Lood C."/>
            <person name="Hofte M."/>
            <person name="Vandamme P."/>
            <person name="Rokni-Zadeh H."/>
            <person name="van Noort V."/>
            <person name="Lavigne R."/>
            <person name="De Mot R."/>
        </authorList>
    </citation>
    <scope>NUCLEOTIDE SEQUENCE [LARGE SCALE GENOMIC DNA]</scope>
    <source>
        <strain evidence="12 13">RW8P3</strain>
    </source>
</reference>
<dbReference type="GO" id="GO:0018580">
    <property type="term" value="F:nitronate monooxygenase activity"/>
    <property type="evidence" value="ECO:0007669"/>
    <property type="project" value="InterPro"/>
</dbReference>
<comment type="cofactor">
    <cofactor evidence="1">
        <name>FMN</name>
        <dbReference type="ChEBI" id="CHEBI:58210"/>
    </cofactor>
</comment>
<dbReference type="FunFam" id="3.20.20.70:FF:000154">
    <property type="entry name" value="Probable nitronate monooxygenase"/>
    <property type="match status" value="1"/>
</dbReference>
<evidence type="ECO:0000256" key="5">
    <source>
        <dbReference type="ARBA" id="ARBA00022643"/>
    </source>
</evidence>
<evidence type="ECO:0000256" key="6">
    <source>
        <dbReference type="ARBA" id="ARBA00022741"/>
    </source>
</evidence>
<dbReference type="PANTHER" id="PTHR42747:SF3">
    <property type="entry name" value="NITRONATE MONOOXYGENASE-RELATED"/>
    <property type="match status" value="1"/>
</dbReference>
<reference evidence="12 13" key="1">
    <citation type="journal article" date="2020" name="Microorganisms">
        <title>Reliable Identification of Environmental Pseudomonas Isolates Using the rpoD Gene.</title>
        <authorList>
            <consortium name="The Broad Institute Genome Sequencing Platform"/>
            <person name="Girard L."/>
            <person name="Lood C."/>
            <person name="Rokni-Zadeh H."/>
            <person name="van Noort V."/>
            <person name="Lavigne R."/>
            <person name="De Mot R."/>
        </authorList>
    </citation>
    <scope>NUCLEOTIDE SEQUENCE [LARGE SCALE GENOMIC DNA]</scope>
    <source>
        <strain evidence="12 13">RW8P3</strain>
    </source>
</reference>
<keyword evidence="8 12" id="KW-0503">Monooxygenase</keyword>
<evidence type="ECO:0000256" key="10">
    <source>
        <dbReference type="ARBA" id="ARBA00049401"/>
    </source>
</evidence>
<dbReference type="InterPro" id="IPR013785">
    <property type="entry name" value="Aldolase_TIM"/>
</dbReference>
<evidence type="ECO:0000256" key="8">
    <source>
        <dbReference type="ARBA" id="ARBA00023033"/>
    </source>
</evidence>
<evidence type="ECO:0000256" key="9">
    <source>
        <dbReference type="ARBA" id="ARBA00031155"/>
    </source>
</evidence>
<dbReference type="Proteomes" id="UP000634530">
    <property type="component" value="Chromosome"/>
</dbReference>
<accession>A0A9E6TQJ7</accession>
<evidence type="ECO:0000256" key="7">
    <source>
        <dbReference type="ARBA" id="ARBA00023002"/>
    </source>
</evidence>
<evidence type="ECO:0000256" key="4">
    <source>
        <dbReference type="ARBA" id="ARBA00022630"/>
    </source>
</evidence>
<dbReference type="GO" id="GO:0009636">
    <property type="term" value="P:response to toxic substance"/>
    <property type="evidence" value="ECO:0007669"/>
    <property type="project" value="UniProtKB-KW"/>
</dbReference>
<dbReference type="EMBL" id="CP077093">
    <property type="protein sequence ID" value="QXI26517.1"/>
    <property type="molecule type" value="Genomic_DNA"/>
</dbReference>
<keyword evidence="4" id="KW-0285">Flavoprotein</keyword>
<protein>
    <recommendedName>
        <fullName evidence="11">Nitronate monooxygenase</fullName>
    </recommendedName>
    <alternativeName>
        <fullName evidence="9">Propionate 3-nitronate monooxygenase</fullName>
    </alternativeName>
</protein>
<dbReference type="AlphaFoldDB" id="A0A9E6TQJ7"/>
<evidence type="ECO:0000313" key="12">
    <source>
        <dbReference type="EMBL" id="QXI26517.1"/>
    </source>
</evidence>
<dbReference type="RefSeq" id="WP_186675491.1">
    <property type="nucleotide sequence ID" value="NZ_CP077093.1"/>
</dbReference>
<organism evidence="12 13">
    <name type="scientific">Pseudomonas vanderleydeniana</name>
    <dbReference type="NCBI Taxonomy" id="2745495"/>
    <lineage>
        <taxon>Bacteria</taxon>
        <taxon>Pseudomonadati</taxon>
        <taxon>Pseudomonadota</taxon>
        <taxon>Gammaproteobacteria</taxon>
        <taxon>Pseudomonadales</taxon>
        <taxon>Pseudomonadaceae</taxon>
        <taxon>Pseudomonas</taxon>
    </lineage>
</organism>
<dbReference type="KEGG" id="pvw:HU752_021625"/>
<dbReference type="SUPFAM" id="SSF51412">
    <property type="entry name" value="Inosine monophosphate dehydrogenase (IMPDH)"/>
    <property type="match status" value="1"/>
</dbReference>
<proteinExistence type="inferred from homology"/>
<dbReference type="GO" id="GO:0000166">
    <property type="term" value="F:nucleotide binding"/>
    <property type="evidence" value="ECO:0007669"/>
    <property type="project" value="UniProtKB-KW"/>
</dbReference>
<keyword evidence="5" id="KW-0288">FMN</keyword>
<comment type="catalytic activity">
    <reaction evidence="10">
        <text>3 propionate 3-nitronate + 3 O2 + H2O = 3 3-oxopropanoate + 2 nitrate + nitrite + H2O2 + 3 H(+)</text>
        <dbReference type="Rhea" id="RHEA:57332"/>
        <dbReference type="ChEBI" id="CHEBI:15377"/>
        <dbReference type="ChEBI" id="CHEBI:15378"/>
        <dbReference type="ChEBI" id="CHEBI:15379"/>
        <dbReference type="ChEBI" id="CHEBI:16240"/>
        <dbReference type="ChEBI" id="CHEBI:16301"/>
        <dbReference type="ChEBI" id="CHEBI:17632"/>
        <dbReference type="ChEBI" id="CHEBI:33190"/>
        <dbReference type="ChEBI" id="CHEBI:136067"/>
    </reaction>
</comment>
<comment type="similarity">
    <text evidence="2">Belongs to the nitronate monooxygenase family. NMO class I subfamily.</text>
</comment>
<dbReference type="PANTHER" id="PTHR42747">
    <property type="entry name" value="NITRONATE MONOOXYGENASE-RELATED"/>
    <property type="match status" value="1"/>
</dbReference>
<keyword evidence="6" id="KW-0547">Nucleotide-binding</keyword>
<evidence type="ECO:0000256" key="11">
    <source>
        <dbReference type="ARBA" id="ARBA00067136"/>
    </source>
</evidence>
<name>A0A9E6TQJ7_9PSED</name>
<dbReference type="Gene3D" id="3.20.20.70">
    <property type="entry name" value="Aldolase class I"/>
    <property type="match status" value="1"/>
</dbReference>
<keyword evidence="7" id="KW-0560">Oxidoreductase</keyword>
<keyword evidence="13" id="KW-1185">Reference proteome</keyword>
<gene>
    <name evidence="12" type="ORF">HU752_021625</name>
</gene>
<sequence>MSNALLSLLNVQLPIIQAPMAGVATPQLAAAVSNAGGLGSLGIGASNVDQARQMIRDTAALTSLPFNVNVFCHQPALPDPARDQAWLELLGPVFAEFGAEPPAVLREIYRSFLDDAPMLQMLLEEKPAVVSFHFGLPPQSTLAALKDIGAKLLCSVTSLAEARMAEQAGVDALVAQGYEAGGHRGIFDPREDTKMGTVALTRLLVSRCALPVIAAGGIMDGAGIRAALTLGASAAQLGTAFILCPESSANAAYRAALKGPAAERTEVTCAISGRPARGLVNRNFALREGRDVAIAAYPYAYDANKQLNAAATAKGCHDFAAQWAGQAAPLARELPAAALVALLAAELE</sequence>
<dbReference type="CDD" id="cd04730">
    <property type="entry name" value="NPD_like"/>
    <property type="match status" value="1"/>
</dbReference>
<evidence type="ECO:0000256" key="3">
    <source>
        <dbReference type="ARBA" id="ARBA00022575"/>
    </source>
</evidence>
<dbReference type="InterPro" id="IPR004136">
    <property type="entry name" value="NMO"/>
</dbReference>
<keyword evidence="3" id="KW-0216">Detoxification</keyword>
<evidence type="ECO:0000256" key="1">
    <source>
        <dbReference type="ARBA" id="ARBA00001917"/>
    </source>
</evidence>
<dbReference type="Pfam" id="PF03060">
    <property type="entry name" value="NMO"/>
    <property type="match status" value="1"/>
</dbReference>
<evidence type="ECO:0000313" key="13">
    <source>
        <dbReference type="Proteomes" id="UP000634530"/>
    </source>
</evidence>
<evidence type="ECO:0000256" key="2">
    <source>
        <dbReference type="ARBA" id="ARBA00009881"/>
    </source>
</evidence>